<protein>
    <submittedName>
        <fullName evidence="4">Uncharacterized protein</fullName>
    </submittedName>
</protein>
<dbReference type="HOGENOM" id="CLU_011009_0_0_1"/>
<dbReference type="GO" id="GO:0031514">
    <property type="term" value="C:motile cilium"/>
    <property type="evidence" value="ECO:0007669"/>
    <property type="project" value="TreeGrafter"/>
</dbReference>
<evidence type="ECO:0000313" key="4">
    <source>
        <dbReference type="EMBL" id="EDW63785.2"/>
    </source>
</evidence>
<dbReference type="eggNOG" id="ENOG502QSJ2">
    <property type="taxonomic scope" value="Eukaryota"/>
</dbReference>
<keyword evidence="5" id="KW-1185">Reference proteome</keyword>
<evidence type="ECO:0000256" key="2">
    <source>
        <dbReference type="ARBA" id="ARBA00022803"/>
    </source>
</evidence>
<dbReference type="AlphaFoldDB" id="B4LSP6"/>
<dbReference type="PANTHER" id="PTHR44314">
    <property type="entry name" value="CILIA- AND FLAGELLA-ASSOCIATED PROTEIN 70"/>
    <property type="match status" value="1"/>
</dbReference>
<name>B4LSP6_DROVI</name>
<feature type="compositionally biased region" description="Acidic residues" evidence="3">
    <location>
        <begin position="200"/>
        <end position="211"/>
    </location>
</feature>
<dbReference type="SUPFAM" id="SSF48452">
    <property type="entry name" value="TPR-like"/>
    <property type="match status" value="1"/>
</dbReference>
<proteinExistence type="predicted"/>
<organism evidence="4 5">
    <name type="scientific">Drosophila virilis</name>
    <name type="common">Fruit fly</name>
    <dbReference type="NCBI Taxonomy" id="7244"/>
    <lineage>
        <taxon>Eukaryota</taxon>
        <taxon>Metazoa</taxon>
        <taxon>Ecdysozoa</taxon>
        <taxon>Arthropoda</taxon>
        <taxon>Hexapoda</taxon>
        <taxon>Insecta</taxon>
        <taxon>Pterygota</taxon>
        <taxon>Neoptera</taxon>
        <taxon>Endopterygota</taxon>
        <taxon>Diptera</taxon>
        <taxon>Brachycera</taxon>
        <taxon>Muscomorpha</taxon>
        <taxon>Ephydroidea</taxon>
        <taxon>Drosophilidae</taxon>
        <taxon>Drosophila</taxon>
    </lineage>
</organism>
<sequence length="1069" mass="124393">MTSHLYQQSISNGQLLTVPRIPLKSKRKTRRSTISAGKRTPLPNIMDNKPISQRVFLYMQLKNVSNLPVVAYPLELHLYHASNTLQNMSEHYTTETIIHQDEFNMDRPAFALGIIQDDIDDMNSFSDNPLVVTMYQRIPRHLKRDLITVEKVRTQVSSWQITVEKQPEKHLAKVPKETDKAAGDATKETDTATEGLASIEPDEFTGEGAEEDDEYIEESLELVSRGHCDLLQLFQSKRFISNIPIMLYPEYDRKLQTRTAQKITTTSEWHMYSILPILKNIHFTNLVFITLESIYNAPEDLHDRAAHLGMIISIRSTRPDLNDQYEVLPLCTFYSFGSQIINEQNIIIVWESIKRDLLGKAPLGVANVQMETNLRIKVHRLFRQLLMTQGVDFKLEEINPAVDSALVNNSLHRYVLTTQLREILEAAVVHNQYELLLQLYDEIPLNVMYEGVINPSVFGYPEVNACRFATQLTAVSKKTTRKTFRTTEVSLPELPMFAILNLCFFQTLTSRNEPLDAYNESDLKSAKLRRCQAVNFSNEDDNARDILKELYRNFDEHIKELISFIIKNDVTSIEERHNYFCCNLSNLRDLLVDICGCDFNVRMPTKTNIEFREMLTHMHKELMERIVCLLNDCSWEGLSKCVLNQCNDQPRIRRLMEEYRNLCIIGDCVLAKQLFTELKAGCTNKLLLSFYVFLNSVESLNFAQATNYLQAQKELKWQGEYFVNLVKLYIDYKMQLKSEELPGEAYSDMIEKLRVFASNNNLDREAWVLLYCFYKQKNYLPGMEFTRWKYENLYDVPGKTMPLIPRSLFETFMPDDFNITEKSVHIVKFYDVFQTFARLGAYGFAEAVFNEIAHEFSTIEVYLVHTTLKLLQGQIDKKFTVRRLPTDNSARGKLMRFYQAHINGNVEYSRRNYDEAIKYFKDLLNINLTDTDILSVFYLSLLRLARLSFERGDYELSMRAYELCVPSSKKEKNFLANYGMGLSLYYLNRLEDAIEYLARSTEVDIFLPDPWGYLATINLRLDRNKTALNCWKIAKKYPEMPLNSRIYAELEKINYSDVCLLVEDDCKPT</sequence>
<accession>B4LSP6</accession>
<feature type="compositionally biased region" description="Basic and acidic residues" evidence="3">
    <location>
        <begin position="170"/>
        <end position="190"/>
    </location>
</feature>
<dbReference type="InParanoid" id="B4LSP6"/>
<dbReference type="GO" id="GO:0003341">
    <property type="term" value="P:cilium movement"/>
    <property type="evidence" value="ECO:0007669"/>
    <property type="project" value="TreeGrafter"/>
</dbReference>
<dbReference type="GO" id="GO:0070062">
    <property type="term" value="C:extracellular exosome"/>
    <property type="evidence" value="ECO:0007669"/>
    <property type="project" value="TreeGrafter"/>
</dbReference>
<evidence type="ECO:0000256" key="1">
    <source>
        <dbReference type="ARBA" id="ARBA00022737"/>
    </source>
</evidence>
<feature type="region of interest" description="Disordered" evidence="3">
    <location>
        <begin position="170"/>
        <end position="211"/>
    </location>
</feature>
<dbReference type="FunCoup" id="B4LSP6">
    <property type="interactions" value="2"/>
</dbReference>
<keyword evidence="2" id="KW-0802">TPR repeat</keyword>
<evidence type="ECO:0000256" key="3">
    <source>
        <dbReference type="SAM" id="MobiDB-lite"/>
    </source>
</evidence>
<reference evidence="4 5" key="1">
    <citation type="journal article" date="2007" name="Nature">
        <title>Evolution of genes and genomes on the Drosophila phylogeny.</title>
        <authorList>
            <consortium name="Drosophila 12 Genomes Consortium"/>
            <person name="Clark A.G."/>
            <person name="Eisen M.B."/>
            <person name="Smith D.R."/>
            <person name="Bergman C.M."/>
            <person name="Oliver B."/>
            <person name="Markow T.A."/>
            <person name="Kaufman T.C."/>
            <person name="Kellis M."/>
            <person name="Gelbart W."/>
            <person name="Iyer V.N."/>
            <person name="Pollard D.A."/>
            <person name="Sackton T.B."/>
            <person name="Larracuente A.M."/>
            <person name="Singh N.D."/>
            <person name="Abad J.P."/>
            <person name="Abt D.N."/>
            <person name="Adryan B."/>
            <person name="Aguade M."/>
            <person name="Akashi H."/>
            <person name="Anderson W.W."/>
            <person name="Aquadro C.F."/>
            <person name="Ardell D.H."/>
            <person name="Arguello R."/>
            <person name="Artieri C.G."/>
            <person name="Barbash D.A."/>
            <person name="Barker D."/>
            <person name="Barsanti P."/>
            <person name="Batterham P."/>
            <person name="Batzoglou S."/>
            <person name="Begun D."/>
            <person name="Bhutkar A."/>
            <person name="Blanco E."/>
            <person name="Bosak S.A."/>
            <person name="Bradley R.K."/>
            <person name="Brand A.D."/>
            <person name="Brent M.R."/>
            <person name="Brooks A.N."/>
            <person name="Brown R.H."/>
            <person name="Butlin R.K."/>
            <person name="Caggese C."/>
            <person name="Calvi B.R."/>
            <person name="Bernardo de Carvalho A."/>
            <person name="Caspi A."/>
            <person name="Castrezana S."/>
            <person name="Celniker S.E."/>
            <person name="Chang J.L."/>
            <person name="Chapple C."/>
            <person name="Chatterji S."/>
            <person name="Chinwalla A."/>
            <person name="Civetta A."/>
            <person name="Clifton S.W."/>
            <person name="Comeron J.M."/>
            <person name="Costello J.C."/>
            <person name="Coyne J.A."/>
            <person name="Daub J."/>
            <person name="David R.G."/>
            <person name="Delcher A.L."/>
            <person name="Delehaunty K."/>
            <person name="Do C.B."/>
            <person name="Ebling H."/>
            <person name="Edwards K."/>
            <person name="Eickbush T."/>
            <person name="Evans J.D."/>
            <person name="Filipski A."/>
            <person name="Findeiss S."/>
            <person name="Freyhult E."/>
            <person name="Fulton L."/>
            <person name="Fulton R."/>
            <person name="Garcia A.C."/>
            <person name="Gardiner A."/>
            <person name="Garfield D.A."/>
            <person name="Garvin B.E."/>
            <person name="Gibson G."/>
            <person name="Gilbert D."/>
            <person name="Gnerre S."/>
            <person name="Godfrey J."/>
            <person name="Good R."/>
            <person name="Gotea V."/>
            <person name="Gravely B."/>
            <person name="Greenberg A.J."/>
            <person name="Griffiths-Jones S."/>
            <person name="Gross S."/>
            <person name="Guigo R."/>
            <person name="Gustafson E.A."/>
            <person name="Haerty W."/>
            <person name="Hahn M.W."/>
            <person name="Halligan D.L."/>
            <person name="Halpern A.L."/>
            <person name="Halter G.M."/>
            <person name="Han M.V."/>
            <person name="Heger A."/>
            <person name="Hillier L."/>
            <person name="Hinrichs A.S."/>
            <person name="Holmes I."/>
            <person name="Hoskins R.A."/>
            <person name="Hubisz M.J."/>
            <person name="Hultmark D."/>
            <person name="Huntley M.A."/>
            <person name="Jaffe D.B."/>
            <person name="Jagadeeshan S."/>
            <person name="Jeck W.R."/>
            <person name="Johnson J."/>
            <person name="Jones C.D."/>
            <person name="Jordan W.C."/>
            <person name="Karpen G.H."/>
            <person name="Kataoka E."/>
            <person name="Keightley P.D."/>
            <person name="Kheradpour P."/>
            <person name="Kirkness E.F."/>
            <person name="Koerich L.B."/>
            <person name="Kristiansen K."/>
            <person name="Kudrna D."/>
            <person name="Kulathinal R.J."/>
            <person name="Kumar S."/>
            <person name="Kwok R."/>
            <person name="Lander E."/>
            <person name="Langley C.H."/>
            <person name="Lapoint R."/>
            <person name="Lazzaro B.P."/>
            <person name="Lee S.J."/>
            <person name="Levesque L."/>
            <person name="Li R."/>
            <person name="Lin C.F."/>
            <person name="Lin M.F."/>
            <person name="Lindblad-Toh K."/>
            <person name="Llopart A."/>
            <person name="Long M."/>
            <person name="Low L."/>
            <person name="Lozovsky E."/>
            <person name="Lu J."/>
            <person name="Luo M."/>
            <person name="Machado C.A."/>
            <person name="Makalowski W."/>
            <person name="Marzo M."/>
            <person name="Matsuda M."/>
            <person name="Matzkin L."/>
            <person name="McAllister B."/>
            <person name="McBride C.S."/>
            <person name="McKernan B."/>
            <person name="McKernan K."/>
            <person name="Mendez-Lago M."/>
            <person name="Minx P."/>
            <person name="Mollenhauer M.U."/>
            <person name="Montooth K."/>
            <person name="Mount S.M."/>
            <person name="Mu X."/>
            <person name="Myers E."/>
            <person name="Negre B."/>
            <person name="Newfeld S."/>
            <person name="Nielsen R."/>
            <person name="Noor M.A."/>
            <person name="O'Grady P."/>
            <person name="Pachter L."/>
            <person name="Papaceit M."/>
            <person name="Parisi M.J."/>
            <person name="Parisi M."/>
            <person name="Parts L."/>
            <person name="Pedersen J.S."/>
            <person name="Pesole G."/>
            <person name="Phillippy A.M."/>
            <person name="Ponting C.P."/>
            <person name="Pop M."/>
            <person name="Porcelli D."/>
            <person name="Powell J.R."/>
            <person name="Prohaska S."/>
            <person name="Pruitt K."/>
            <person name="Puig M."/>
            <person name="Quesneville H."/>
            <person name="Ram K.R."/>
            <person name="Rand D."/>
            <person name="Rasmussen M.D."/>
            <person name="Reed L.K."/>
            <person name="Reenan R."/>
            <person name="Reily A."/>
            <person name="Remington K.A."/>
            <person name="Rieger T.T."/>
            <person name="Ritchie M.G."/>
            <person name="Robin C."/>
            <person name="Rogers Y.H."/>
            <person name="Rohde C."/>
            <person name="Rozas J."/>
            <person name="Rubenfield M.J."/>
            <person name="Ruiz A."/>
            <person name="Russo S."/>
            <person name="Salzberg S.L."/>
            <person name="Sanchez-Gracia A."/>
            <person name="Saranga D.J."/>
            <person name="Sato H."/>
            <person name="Schaeffer S.W."/>
            <person name="Schatz M.C."/>
            <person name="Schlenke T."/>
            <person name="Schwartz R."/>
            <person name="Segarra C."/>
            <person name="Singh R.S."/>
            <person name="Sirot L."/>
            <person name="Sirota M."/>
            <person name="Sisneros N.B."/>
            <person name="Smith C.D."/>
            <person name="Smith T.F."/>
            <person name="Spieth J."/>
            <person name="Stage D.E."/>
            <person name="Stark A."/>
            <person name="Stephan W."/>
            <person name="Strausberg R.L."/>
            <person name="Strempel S."/>
            <person name="Sturgill D."/>
            <person name="Sutton G."/>
            <person name="Sutton G.G."/>
            <person name="Tao W."/>
            <person name="Teichmann S."/>
            <person name="Tobari Y.N."/>
            <person name="Tomimura Y."/>
            <person name="Tsolas J.M."/>
            <person name="Valente V.L."/>
            <person name="Venter E."/>
            <person name="Venter J.C."/>
            <person name="Vicario S."/>
            <person name="Vieira F.G."/>
            <person name="Vilella A.J."/>
            <person name="Villasante A."/>
            <person name="Walenz B."/>
            <person name="Wang J."/>
            <person name="Wasserman M."/>
            <person name="Watts T."/>
            <person name="Wilson D."/>
            <person name="Wilson R.K."/>
            <person name="Wing R.A."/>
            <person name="Wolfner M.F."/>
            <person name="Wong A."/>
            <person name="Wong G.K."/>
            <person name="Wu C.I."/>
            <person name="Wu G."/>
            <person name="Yamamoto D."/>
            <person name="Yang H.P."/>
            <person name="Yang S.P."/>
            <person name="Yorke J.A."/>
            <person name="Yoshida K."/>
            <person name="Zdobnov E."/>
            <person name="Zhang P."/>
            <person name="Zhang Y."/>
            <person name="Zimin A.V."/>
            <person name="Baldwin J."/>
            <person name="Abdouelleil A."/>
            <person name="Abdulkadir J."/>
            <person name="Abebe A."/>
            <person name="Abera B."/>
            <person name="Abreu J."/>
            <person name="Acer S.C."/>
            <person name="Aftuck L."/>
            <person name="Alexander A."/>
            <person name="An P."/>
            <person name="Anderson E."/>
            <person name="Anderson S."/>
            <person name="Arachi H."/>
            <person name="Azer M."/>
            <person name="Bachantsang P."/>
            <person name="Barry A."/>
            <person name="Bayul T."/>
            <person name="Berlin A."/>
            <person name="Bessette D."/>
            <person name="Bloom T."/>
            <person name="Blye J."/>
            <person name="Boguslavskiy L."/>
            <person name="Bonnet C."/>
            <person name="Boukhgalter B."/>
            <person name="Bourzgui I."/>
            <person name="Brown A."/>
            <person name="Cahill P."/>
            <person name="Channer S."/>
            <person name="Cheshatsang Y."/>
            <person name="Chuda L."/>
            <person name="Citroen M."/>
            <person name="Collymore A."/>
            <person name="Cooke P."/>
            <person name="Costello M."/>
            <person name="D'Aco K."/>
            <person name="Daza R."/>
            <person name="De Haan G."/>
            <person name="DeGray S."/>
            <person name="DeMaso C."/>
            <person name="Dhargay N."/>
            <person name="Dooley K."/>
            <person name="Dooley E."/>
            <person name="Doricent M."/>
            <person name="Dorje P."/>
            <person name="Dorjee K."/>
            <person name="Dupes A."/>
            <person name="Elong R."/>
            <person name="Falk J."/>
            <person name="Farina A."/>
            <person name="Faro S."/>
            <person name="Ferguson D."/>
            <person name="Fisher S."/>
            <person name="Foley C.D."/>
            <person name="Franke A."/>
            <person name="Friedrich D."/>
            <person name="Gadbois L."/>
            <person name="Gearin G."/>
            <person name="Gearin C.R."/>
            <person name="Giannoukos G."/>
            <person name="Goode T."/>
            <person name="Graham J."/>
            <person name="Grandbois E."/>
            <person name="Grewal S."/>
            <person name="Gyaltsen K."/>
            <person name="Hafez N."/>
            <person name="Hagos B."/>
            <person name="Hall J."/>
            <person name="Henson C."/>
            <person name="Hollinger A."/>
            <person name="Honan T."/>
            <person name="Huard M.D."/>
            <person name="Hughes L."/>
            <person name="Hurhula B."/>
            <person name="Husby M.E."/>
            <person name="Kamat A."/>
            <person name="Kanga B."/>
            <person name="Kashin S."/>
            <person name="Khazanovich D."/>
            <person name="Kisner P."/>
            <person name="Lance K."/>
            <person name="Lara M."/>
            <person name="Lee W."/>
            <person name="Lennon N."/>
            <person name="Letendre F."/>
            <person name="LeVine R."/>
            <person name="Lipovsky A."/>
            <person name="Liu X."/>
            <person name="Liu J."/>
            <person name="Liu S."/>
            <person name="Lokyitsang T."/>
            <person name="Lokyitsang Y."/>
            <person name="Lubonja R."/>
            <person name="Lui A."/>
            <person name="MacDonald P."/>
            <person name="Magnisalis V."/>
            <person name="Maru K."/>
            <person name="Matthews C."/>
            <person name="McCusker W."/>
            <person name="McDonough S."/>
            <person name="Mehta T."/>
            <person name="Meldrim J."/>
            <person name="Meneus L."/>
            <person name="Mihai O."/>
            <person name="Mihalev A."/>
            <person name="Mihova T."/>
            <person name="Mittelman R."/>
            <person name="Mlenga V."/>
            <person name="Montmayeur A."/>
            <person name="Mulrain L."/>
            <person name="Navidi A."/>
            <person name="Naylor J."/>
            <person name="Negash T."/>
            <person name="Nguyen T."/>
            <person name="Nguyen N."/>
            <person name="Nicol R."/>
            <person name="Norbu C."/>
            <person name="Norbu N."/>
            <person name="Novod N."/>
            <person name="O'Neill B."/>
            <person name="Osman S."/>
            <person name="Markiewicz E."/>
            <person name="Oyono O.L."/>
            <person name="Patti C."/>
            <person name="Phunkhang P."/>
            <person name="Pierre F."/>
            <person name="Priest M."/>
            <person name="Raghuraman S."/>
            <person name="Rege F."/>
            <person name="Reyes R."/>
            <person name="Rise C."/>
            <person name="Rogov P."/>
            <person name="Ross K."/>
            <person name="Ryan E."/>
            <person name="Settipalli S."/>
            <person name="Shea T."/>
            <person name="Sherpa N."/>
            <person name="Shi L."/>
            <person name="Shih D."/>
            <person name="Sparrow T."/>
            <person name="Spaulding J."/>
            <person name="Stalker J."/>
            <person name="Stange-Thomann N."/>
            <person name="Stavropoulos S."/>
            <person name="Stone C."/>
            <person name="Strader C."/>
            <person name="Tesfaye S."/>
            <person name="Thomson T."/>
            <person name="Thoulutsang Y."/>
            <person name="Thoulutsang D."/>
            <person name="Topham K."/>
            <person name="Topping I."/>
            <person name="Tsamla T."/>
            <person name="Vassiliev H."/>
            <person name="Vo A."/>
            <person name="Wangchuk T."/>
            <person name="Wangdi T."/>
            <person name="Weiand M."/>
            <person name="Wilkinson J."/>
            <person name="Wilson A."/>
            <person name="Yadav S."/>
            <person name="Young G."/>
            <person name="Yu Q."/>
            <person name="Zembek L."/>
            <person name="Zhong D."/>
            <person name="Zimmer A."/>
            <person name="Zwirko Z."/>
            <person name="Jaffe D.B."/>
            <person name="Alvarez P."/>
            <person name="Brockman W."/>
            <person name="Butler J."/>
            <person name="Chin C."/>
            <person name="Gnerre S."/>
            <person name="Grabherr M."/>
            <person name="Kleber M."/>
            <person name="Mauceli E."/>
            <person name="MacCallum I."/>
        </authorList>
    </citation>
    <scope>NUCLEOTIDE SEQUENCE [LARGE SCALE GENOMIC DNA]</scope>
    <source>
        <strain evidence="5">Tucson 15010-1051.87</strain>
    </source>
</reference>
<dbReference type="GO" id="GO:0060271">
    <property type="term" value="P:cilium assembly"/>
    <property type="evidence" value="ECO:0007669"/>
    <property type="project" value="TreeGrafter"/>
</dbReference>
<dbReference type="InterPro" id="IPR019734">
    <property type="entry name" value="TPR_rpt"/>
</dbReference>
<dbReference type="EMBL" id="CH940649">
    <property type="protein sequence ID" value="EDW63785.2"/>
    <property type="molecule type" value="Genomic_DNA"/>
</dbReference>
<dbReference type="Gene3D" id="1.25.40.10">
    <property type="entry name" value="Tetratricopeptide repeat domain"/>
    <property type="match status" value="1"/>
</dbReference>
<keyword evidence="1" id="KW-0677">Repeat</keyword>
<dbReference type="STRING" id="7244.B4LSP6"/>
<dbReference type="SMART" id="SM00028">
    <property type="entry name" value="TPR"/>
    <property type="match status" value="4"/>
</dbReference>
<dbReference type="InterPro" id="IPR052628">
    <property type="entry name" value="CFAP70"/>
</dbReference>
<gene>
    <name evidence="4" type="primary">Dvir\GJ16593</name>
    <name evidence="4" type="ORF">Dvir_GJ16593</name>
</gene>
<dbReference type="KEGG" id="dvi:6627521"/>
<dbReference type="InterPro" id="IPR011990">
    <property type="entry name" value="TPR-like_helical_dom_sf"/>
</dbReference>
<dbReference type="OrthoDB" id="10262375at2759"/>
<evidence type="ECO:0000313" key="5">
    <source>
        <dbReference type="Proteomes" id="UP000008792"/>
    </source>
</evidence>
<dbReference type="PANTHER" id="PTHR44314:SF1">
    <property type="entry name" value="CILIA- AND FLAGELLA-ASSOCIATED PROTEIN 70"/>
    <property type="match status" value="1"/>
</dbReference>
<dbReference type="Proteomes" id="UP000008792">
    <property type="component" value="Unassembled WGS sequence"/>
</dbReference>